<name>A0A8S1UCC9_9CILI</name>
<dbReference type="AlphaFoldDB" id="A0A8S1UCC9"/>
<organism evidence="4 5">
    <name type="scientific">Paramecium pentaurelia</name>
    <dbReference type="NCBI Taxonomy" id="43138"/>
    <lineage>
        <taxon>Eukaryota</taxon>
        <taxon>Sar</taxon>
        <taxon>Alveolata</taxon>
        <taxon>Ciliophora</taxon>
        <taxon>Intramacronucleata</taxon>
        <taxon>Oligohymenophorea</taxon>
        <taxon>Peniculida</taxon>
        <taxon>Parameciidae</taxon>
        <taxon>Paramecium</taxon>
    </lineage>
</organism>
<proteinExistence type="predicted"/>
<dbReference type="InterPro" id="IPR011936">
    <property type="entry name" value="Myxo_disulph_rpt"/>
</dbReference>
<comment type="caution">
    <text evidence="4">The sequence shown here is derived from an EMBL/GenBank/DDBJ whole genome shotgun (WGS) entry which is preliminary data.</text>
</comment>
<keyword evidence="3" id="KW-1015">Disulfide bond</keyword>
<dbReference type="EMBL" id="CAJJDO010000037">
    <property type="protein sequence ID" value="CAD8161797.1"/>
    <property type="molecule type" value="Genomic_DNA"/>
</dbReference>
<protein>
    <submittedName>
        <fullName evidence="4">Uncharacterized protein</fullName>
    </submittedName>
</protein>
<evidence type="ECO:0000313" key="5">
    <source>
        <dbReference type="Proteomes" id="UP000689195"/>
    </source>
</evidence>
<keyword evidence="5" id="KW-1185">Reference proteome</keyword>
<evidence type="ECO:0000256" key="1">
    <source>
        <dbReference type="ARBA" id="ARBA00022729"/>
    </source>
</evidence>
<gene>
    <name evidence="4" type="ORF">PPENT_87.1.T0370029</name>
</gene>
<dbReference type="Pfam" id="PF13948">
    <property type="entry name" value="DUF4215"/>
    <property type="match status" value="1"/>
</dbReference>
<evidence type="ECO:0000313" key="4">
    <source>
        <dbReference type="EMBL" id="CAD8161797.1"/>
    </source>
</evidence>
<keyword evidence="1" id="KW-0732">Signal</keyword>
<reference evidence="4" key="1">
    <citation type="submission" date="2021-01" db="EMBL/GenBank/DDBJ databases">
        <authorList>
            <consortium name="Genoscope - CEA"/>
            <person name="William W."/>
        </authorList>
    </citation>
    <scope>NUCLEOTIDE SEQUENCE</scope>
</reference>
<sequence length="70" mass="7989">MRRQIVVDQEDCDDGNYNPFDGCHNCKFACNFACDICYNRRCYACKSGYELVSGKCCSICLNKSLTLLQQ</sequence>
<keyword evidence="2" id="KW-0677">Repeat</keyword>
<dbReference type="Proteomes" id="UP000689195">
    <property type="component" value="Unassembled WGS sequence"/>
</dbReference>
<dbReference type="OrthoDB" id="291007at2759"/>
<accession>A0A8S1UCC9</accession>
<evidence type="ECO:0000256" key="2">
    <source>
        <dbReference type="ARBA" id="ARBA00022737"/>
    </source>
</evidence>
<evidence type="ECO:0000256" key="3">
    <source>
        <dbReference type="ARBA" id="ARBA00023157"/>
    </source>
</evidence>